<accession>A0A839AL84</accession>
<name>A0A839AL84_9FLAO</name>
<keyword evidence="3" id="KW-1185">Reference proteome</keyword>
<feature type="signal peptide" evidence="1">
    <location>
        <begin position="1"/>
        <end position="19"/>
    </location>
</feature>
<comment type="caution">
    <text evidence="2">The sequence shown here is derived from an EMBL/GenBank/DDBJ whole genome shotgun (WGS) entry which is preliminary data.</text>
</comment>
<reference evidence="2 3" key="1">
    <citation type="submission" date="2020-07" db="EMBL/GenBank/DDBJ databases">
        <title>Bacterium isolated from marine sediment.</title>
        <authorList>
            <person name="Shang D."/>
            <person name="Du Z.-J."/>
        </authorList>
    </citation>
    <scope>NUCLEOTIDE SEQUENCE [LARGE SCALE GENOMIC DNA]</scope>
    <source>
        <strain evidence="2 3">S7007</strain>
    </source>
</reference>
<gene>
    <name evidence="2" type="ORF">H3Z83_01220</name>
</gene>
<dbReference type="AlphaFoldDB" id="A0A839AL84"/>
<dbReference type="InterPro" id="IPR011250">
    <property type="entry name" value="OMP/PagP_B-barrel"/>
</dbReference>
<evidence type="ECO:0000313" key="2">
    <source>
        <dbReference type="EMBL" id="MBA6155146.1"/>
    </source>
</evidence>
<evidence type="ECO:0000313" key="3">
    <source>
        <dbReference type="Proteomes" id="UP000563906"/>
    </source>
</evidence>
<dbReference type="EMBL" id="JACGLS010000001">
    <property type="protein sequence ID" value="MBA6155146.1"/>
    <property type="molecule type" value="Genomic_DNA"/>
</dbReference>
<dbReference type="RefSeq" id="WP_182123660.1">
    <property type="nucleotide sequence ID" value="NZ_JACGLS010000001.1"/>
</dbReference>
<feature type="chain" id="PRO_5032572413" description="Outer membrane protein beta-barrel domain-containing protein" evidence="1">
    <location>
        <begin position="20"/>
        <end position="167"/>
    </location>
</feature>
<evidence type="ECO:0000256" key="1">
    <source>
        <dbReference type="SAM" id="SignalP"/>
    </source>
</evidence>
<proteinExistence type="predicted"/>
<sequence>MKKILLVIAMVAFGFSANAQEINGQTAKGKWVIEANTGSATRGSTAFSLASSDGNTAWSLGLDGGYFIAENFAIKGGLGYGDSSFTKGTFTYKVGAEYYLGGQFPVGIDFTGASSDGNSVNWLGLQAGYVYFLGENVSIKPAVRYNVGIEDGQEGLFQGLIGFALYF</sequence>
<organism evidence="2 3">
    <name type="scientific">Tenacibaculum pelagium</name>
    <dbReference type="NCBI Taxonomy" id="2759527"/>
    <lineage>
        <taxon>Bacteria</taxon>
        <taxon>Pseudomonadati</taxon>
        <taxon>Bacteroidota</taxon>
        <taxon>Flavobacteriia</taxon>
        <taxon>Flavobacteriales</taxon>
        <taxon>Flavobacteriaceae</taxon>
        <taxon>Tenacibaculum</taxon>
    </lineage>
</organism>
<evidence type="ECO:0008006" key="4">
    <source>
        <dbReference type="Google" id="ProtNLM"/>
    </source>
</evidence>
<keyword evidence="1" id="KW-0732">Signal</keyword>
<dbReference type="SUPFAM" id="SSF56925">
    <property type="entry name" value="OMPA-like"/>
    <property type="match status" value="1"/>
</dbReference>
<protein>
    <recommendedName>
        <fullName evidence="4">Outer membrane protein beta-barrel domain-containing protein</fullName>
    </recommendedName>
</protein>
<dbReference type="Proteomes" id="UP000563906">
    <property type="component" value="Unassembled WGS sequence"/>
</dbReference>